<protein>
    <submittedName>
        <fullName evidence="2">Uncharacterized protein</fullName>
    </submittedName>
</protein>
<gene>
    <name evidence="2" type="ORF">AEK19_MT1577</name>
</gene>
<proteinExistence type="predicted"/>
<dbReference type="AlphaFoldDB" id="A0A1Y0B2T9"/>
<evidence type="ECO:0000313" key="2">
    <source>
        <dbReference type="EMBL" id="ART31762.1"/>
    </source>
</evidence>
<sequence>MIDHDMSAVEASPTMNSSKPLPNRGRRKARRGRPLN</sequence>
<reference evidence="2" key="1">
    <citation type="submission" date="2017-03" db="EMBL/GenBank/DDBJ databases">
        <title>The mitochondrial genome of the carnivorous plant Utricularia reniformis (Lentibulariaceae): structure, comparative analysis and evolutionary landmarks.</title>
        <authorList>
            <person name="Silva S.R."/>
            <person name="Alvarenga D.O."/>
            <person name="Michael T.P."/>
            <person name="Miranda V.F.O."/>
            <person name="Varani A.M."/>
        </authorList>
    </citation>
    <scope>NUCLEOTIDE SEQUENCE</scope>
</reference>
<accession>A0A1Y0B2T9</accession>
<keyword evidence="2" id="KW-0496">Mitochondrion</keyword>
<geneLocation type="mitochondrion" evidence="2"/>
<organism evidence="2">
    <name type="scientific">Utricularia reniformis</name>
    <dbReference type="NCBI Taxonomy" id="192314"/>
    <lineage>
        <taxon>Eukaryota</taxon>
        <taxon>Viridiplantae</taxon>
        <taxon>Streptophyta</taxon>
        <taxon>Embryophyta</taxon>
        <taxon>Tracheophyta</taxon>
        <taxon>Spermatophyta</taxon>
        <taxon>Magnoliopsida</taxon>
        <taxon>eudicotyledons</taxon>
        <taxon>Gunneridae</taxon>
        <taxon>Pentapetalae</taxon>
        <taxon>asterids</taxon>
        <taxon>lamiids</taxon>
        <taxon>Lamiales</taxon>
        <taxon>Lentibulariaceae</taxon>
        <taxon>Utricularia</taxon>
    </lineage>
</organism>
<feature type="compositionally biased region" description="Basic residues" evidence="1">
    <location>
        <begin position="24"/>
        <end position="36"/>
    </location>
</feature>
<evidence type="ECO:0000256" key="1">
    <source>
        <dbReference type="SAM" id="MobiDB-lite"/>
    </source>
</evidence>
<dbReference type="EMBL" id="KY774314">
    <property type="protein sequence ID" value="ART31762.1"/>
    <property type="molecule type" value="Genomic_DNA"/>
</dbReference>
<name>A0A1Y0B2T9_9LAMI</name>
<feature type="region of interest" description="Disordered" evidence="1">
    <location>
        <begin position="1"/>
        <end position="36"/>
    </location>
</feature>